<organism evidence="1 2">
    <name type="scientific">Linnemannia elongata AG-77</name>
    <dbReference type="NCBI Taxonomy" id="1314771"/>
    <lineage>
        <taxon>Eukaryota</taxon>
        <taxon>Fungi</taxon>
        <taxon>Fungi incertae sedis</taxon>
        <taxon>Mucoromycota</taxon>
        <taxon>Mortierellomycotina</taxon>
        <taxon>Mortierellomycetes</taxon>
        <taxon>Mortierellales</taxon>
        <taxon>Mortierellaceae</taxon>
        <taxon>Linnemannia</taxon>
    </lineage>
</organism>
<reference evidence="1 2" key="1">
    <citation type="submission" date="2016-05" db="EMBL/GenBank/DDBJ databases">
        <title>Genome sequencing reveals origins of a unique bacterial endosymbiosis in the earliest lineages of terrestrial Fungi.</title>
        <authorList>
            <consortium name="DOE Joint Genome Institute"/>
            <person name="Uehling J."/>
            <person name="Gryganskyi A."/>
            <person name="Hameed K."/>
            <person name="Tschaplinski T."/>
            <person name="Misztal P."/>
            <person name="Wu S."/>
            <person name="Desiro A."/>
            <person name="Vande Pol N."/>
            <person name="Du Z.-Y."/>
            <person name="Zienkiewicz A."/>
            <person name="Zienkiewicz K."/>
            <person name="Morin E."/>
            <person name="Tisserant E."/>
            <person name="Splivallo R."/>
            <person name="Hainaut M."/>
            <person name="Henrissat B."/>
            <person name="Ohm R."/>
            <person name="Kuo A."/>
            <person name="Yan J."/>
            <person name="Lipzen A."/>
            <person name="Nolan M."/>
            <person name="Labutti K."/>
            <person name="Barry K."/>
            <person name="Goldstein A."/>
            <person name="Labbe J."/>
            <person name="Schadt C."/>
            <person name="Tuskan G."/>
            <person name="Grigoriev I."/>
            <person name="Martin F."/>
            <person name="Vilgalys R."/>
            <person name="Bonito G."/>
        </authorList>
    </citation>
    <scope>NUCLEOTIDE SEQUENCE [LARGE SCALE GENOMIC DNA]</scope>
    <source>
        <strain evidence="1 2">AG-77</strain>
    </source>
</reference>
<sequence>MFLHDVLKAFPLLPSTSTACCLCELQQPDFLNTLTTVLMSTPLLIKVQALLRSPTLFSNYVVALQMDNPSASHTQVMQSLQTFLNQLPATTRLEIQRVFAEAEASDSMGLSSSTLEIAYNVLHSDTQLYIDVLTTLQLNQTRNMPWDTVVSKIKTIVNAKKPYAWTSMDQFLKHLHWGYYNEQYNYPNSAEDYGGEYDQGEYYESDDIVEKVEGVDYIPDEQDEQELRAFAQLSLSSTSSNSTGQGVAINNSNSTRGVSPGLGVLEDFANLSVSDKRRAVESC</sequence>
<proteinExistence type="predicted"/>
<evidence type="ECO:0000313" key="1">
    <source>
        <dbReference type="EMBL" id="OAQ35659.1"/>
    </source>
</evidence>
<dbReference type="EMBL" id="KV442013">
    <property type="protein sequence ID" value="OAQ35659.1"/>
    <property type="molecule type" value="Genomic_DNA"/>
</dbReference>
<accession>A0A197KH28</accession>
<name>A0A197KH28_9FUNG</name>
<dbReference type="OrthoDB" id="2156793at2759"/>
<evidence type="ECO:0000313" key="2">
    <source>
        <dbReference type="Proteomes" id="UP000078512"/>
    </source>
</evidence>
<gene>
    <name evidence="1" type="ORF">K457DRAFT_489292</name>
</gene>
<protein>
    <submittedName>
        <fullName evidence="1">Uncharacterized protein</fullName>
    </submittedName>
</protein>
<keyword evidence="2" id="KW-1185">Reference proteome</keyword>
<dbReference type="Proteomes" id="UP000078512">
    <property type="component" value="Unassembled WGS sequence"/>
</dbReference>
<dbReference type="AlphaFoldDB" id="A0A197KH28"/>